<dbReference type="EMBL" id="LAZR01052842">
    <property type="protein sequence ID" value="KKK82064.1"/>
    <property type="molecule type" value="Genomic_DNA"/>
</dbReference>
<evidence type="ECO:0000259" key="1">
    <source>
        <dbReference type="Pfam" id="PF12323"/>
    </source>
</evidence>
<gene>
    <name evidence="2" type="ORF">LCGC14_2807140</name>
</gene>
<name>A0A0F9AUE6_9ZZZZ</name>
<organism evidence="2">
    <name type="scientific">marine sediment metagenome</name>
    <dbReference type="NCBI Taxonomy" id="412755"/>
    <lineage>
        <taxon>unclassified sequences</taxon>
        <taxon>metagenomes</taxon>
        <taxon>ecological metagenomes</taxon>
    </lineage>
</organism>
<dbReference type="AlphaFoldDB" id="A0A0F9AUE6"/>
<proteinExistence type="predicted"/>
<feature type="non-terminal residue" evidence="2">
    <location>
        <position position="236"/>
    </location>
</feature>
<dbReference type="InterPro" id="IPR021027">
    <property type="entry name" value="Transposase_put_HTH"/>
</dbReference>
<accession>A0A0F9AUE6</accession>
<dbReference type="Pfam" id="PF12323">
    <property type="entry name" value="HTH_OrfB_IS605"/>
    <property type="match status" value="1"/>
</dbReference>
<feature type="domain" description="Transposase putative helix-turn-helix" evidence="1">
    <location>
        <begin position="58"/>
        <end position="100"/>
    </location>
</feature>
<protein>
    <recommendedName>
        <fullName evidence="1">Transposase putative helix-turn-helix domain-containing protein</fullName>
    </recommendedName>
</protein>
<evidence type="ECO:0000313" key="2">
    <source>
        <dbReference type="EMBL" id="KKK82064.1"/>
    </source>
</evidence>
<comment type="caution">
    <text evidence="2">The sequence shown here is derived from an EMBL/GenBank/DDBJ whole genome shotgun (WGS) entry which is preliminary data.</text>
</comment>
<sequence length="236" mass="28054">MKTKKKKCTARGCDAELSGDGEFCRDHWKKLTPTQRRAWEEGLTEAVLEWLEVKDRLMHQSYRFELKPTPEQARFLNLQCKQHRYVYNWAFGIWDVWWQDRSYRWKLKQLADGSKDAKSWRDKMFEDRFEEICTQAQERKHVKMNGDEFVLTERGDEYSKKVVKRPDSGALYKLFNSECAPHNLWLADCVANGRNYALKDIKAAFESFMEGLGKRAQGIDRISGYPRRKRIHDSTR</sequence>
<reference evidence="2" key="1">
    <citation type="journal article" date="2015" name="Nature">
        <title>Complex archaea that bridge the gap between prokaryotes and eukaryotes.</title>
        <authorList>
            <person name="Spang A."/>
            <person name="Saw J.H."/>
            <person name="Jorgensen S.L."/>
            <person name="Zaremba-Niedzwiedzka K."/>
            <person name="Martijn J."/>
            <person name="Lind A.E."/>
            <person name="van Eijk R."/>
            <person name="Schleper C."/>
            <person name="Guy L."/>
            <person name="Ettema T.J."/>
        </authorList>
    </citation>
    <scope>NUCLEOTIDE SEQUENCE</scope>
</reference>